<proteinExistence type="predicted"/>
<name>A0A5C2SRL9_9APHY</name>
<feature type="compositionally biased region" description="Low complexity" evidence="1">
    <location>
        <begin position="98"/>
        <end position="109"/>
    </location>
</feature>
<evidence type="ECO:0000313" key="2">
    <source>
        <dbReference type="EMBL" id="RPD64026.1"/>
    </source>
</evidence>
<reference evidence="2" key="1">
    <citation type="journal article" date="2018" name="Genome Biol. Evol.">
        <title>Genomics and development of Lentinus tigrinus, a white-rot wood-decaying mushroom with dimorphic fruiting bodies.</title>
        <authorList>
            <person name="Wu B."/>
            <person name="Xu Z."/>
            <person name="Knudson A."/>
            <person name="Carlson A."/>
            <person name="Chen N."/>
            <person name="Kovaka S."/>
            <person name="LaButti K."/>
            <person name="Lipzen A."/>
            <person name="Pennachio C."/>
            <person name="Riley R."/>
            <person name="Schakwitz W."/>
            <person name="Umezawa K."/>
            <person name="Ohm R.A."/>
            <person name="Grigoriev I.V."/>
            <person name="Nagy L.G."/>
            <person name="Gibbons J."/>
            <person name="Hibbett D."/>
        </authorList>
    </citation>
    <scope>NUCLEOTIDE SEQUENCE [LARGE SCALE GENOMIC DNA]</scope>
    <source>
        <strain evidence="2">ALCF2SS1-6</strain>
    </source>
</reference>
<feature type="compositionally biased region" description="Polar residues" evidence="1">
    <location>
        <begin position="1"/>
        <end position="11"/>
    </location>
</feature>
<evidence type="ECO:0000313" key="3">
    <source>
        <dbReference type="Proteomes" id="UP000313359"/>
    </source>
</evidence>
<feature type="region of interest" description="Disordered" evidence="1">
    <location>
        <begin position="467"/>
        <end position="486"/>
    </location>
</feature>
<feature type="compositionally biased region" description="Polar residues" evidence="1">
    <location>
        <begin position="209"/>
        <end position="220"/>
    </location>
</feature>
<protein>
    <recommendedName>
        <fullName evidence="4">NTF2 domain-containing protein</fullName>
    </recommendedName>
</protein>
<feature type="compositionally biased region" description="Low complexity" evidence="1">
    <location>
        <begin position="45"/>
        <end position="55"/>
    </location>
</feature>
<keyword evidence="3" id="KW-1185">Reference proteome</keyword>
<dbReference type="Proteomes" id="UP000313359">
    <property type="component" value="Unassembled WGS sequence"/>
</dbReference>
<dbReference type="AlphaFoldDB" id="A0A5C2SRL9"/>
<gene>
    <name evidence="2" type="ORF">L227DRAFT_560826</name>
</gene>
<feature type="compositionally biased region" description="Basic and acidic residues" evidence="1">
    <location>
        <begin position="151"/>
        <end position="165"/>
    </location>
</feature>
<dbReference type="OrthoDB" id="3265156at2759"/>
<accession>A0A5C2SRL9</accession>
<feature type="region of interest" description="Disordered" evidence="1">
    <location>
        <begin position="515"/>
        <end position="535"/>
    </location>
</feature>
<sequence length="734" mass="80066">MSFNARLGSTNFHRRRPFDRPQRAPPRPSEDTQPNELLAKQKNTVAPPAVRASAPPRKPWKDAARRGAVHQPHPFSRGNSSERHAIRSSGEPHPPSGGPSSFGGIPVPSFADVKRPWTSATTTSRSASNTERISQSTPFPPDPPVNPASLDTERPLSRTNQRDVHPLPARQAGSLDAHGPSFSKQKRPRKRRKTSSQITANAPSPVRSDMSQRPIRSTQSTEDRDAIQLRPANSLGAPIVGTEVTLPPNPNLSQVHARASDLLLNDLAMPARQTEVPPGKRRKLTPTRVPLVSGPTELPRNSQHDTFPASISSQVASEMGSGSSVKRERSPSPVLNAGARLVTQGCVRVAPLPSSCWKTHSGYQAARQQLAKAEMDKLRKLGLQPLRVFTREDGMVIDWKSDVPVLSDTLCPPIPGQQDRPGVDVHEEAMVQDYLFPARIPFGQGAGPVPPPTVVQDTGCRDVQMAGDQRAPQLTSREPSGDEMRANSRLVPRSSILTDVIDLTKEDDVPIVPELPSADVPHPSSVNQTPATYSDTGERNALILSQAALTNSDGSRATPDFMSALSHNHSSRVPLPRTVSISSDNSDLDEMEAAALDFLKRYMIAFSEDRAILARAYSRMATLSIIAHSDPGGISSSNHAPHQGRADIVSALLALPDEQPLYDEVGEGIAEVDWDLIHVEDTNDVLLICYATHDRAAVPGSGLNDRRKGKGRADRWAYEQRFLLRLREWDVEDR</sequence>
<organism evidence="2 3">
    <name type="scientific">Lentinus tigrinus ALCF2SS1-6</name>
    <dbReference type="NCBI Taxonomy" id="1328759"/>
    <lineage>
        <taxon>Eukaryota</taxon>
        <taxon>Fungi</taxon>
        <taxon>Dikarya</taxon>
        <taxon>Basidiomycota</taxon>
        <taxon>Agaricomycotina</taxon>
        <taxon>Agaricomycetes</taxon>
        <taxon>Polyporales</taxon>
        <taxon>Polyporaceae</taxon>
        <taxon>Lentinus</taxon>
    </lineage>
</organism>
<feature type="compositionally biased region" description="Low complexity" evidence="1">
    <location>
        <begin position="118"/>
        <end position="128"/>
    </location>
</feature>
<evidence type="ECO:0008006" key="4">
    <source>
        <dbReference type="Google" id="ProtNLM"/>
    </source>
</evidence>
<feature type="compositionally biased region" description="Basic residues" evidence="1">
    <location>
        <begin position="184"/>
        <end position="194"/>
    </location>
</feature>
<dbReference type="EMBL" id="ML122254">
    <property type="protein sequence ID" value="RPD64026.1"/>
    <property type="molecule type" value="Genomic_DNA"/>
</dbReference>
<evidence type="ECO:0000256" key="1">
    <source>
        <dbReference type="SAM" id="MobiDB-lite"/>
    </source>
</evidence>
<feature type="compositionally biased region" description="Polar residues" evidence="1">
    <location>
        <begin position="524"/>
        <end position="535"/>
    </location>
</feature>
<feature type="region of interest" description="Disordered" evidence="1">
    <location>
        <begin position="274"/>
        <end position="307"/>
    </location>
</feature>
<feature type="region of interest" description="Disordered" evidence="1">
    <location>
        <begin position="1"/>
        <end position="234"/>
    </location>
</feature>